<dbReference type="AlphaFoldDB" id="A0A8S3TLW6"/>
<keyword evidence="2 9" id="KW-0812">Transmembrane</keyword>
<comment type="subcellular location">
    <subcellularLocation>
        <location evidence="1">Cytoplasmic vesicle membrane</location>
        <topology evidence="1">Single-pass type I membrane protein</topology>
    </subcellularLocation>
</comment>
<keyword evidence="6" id="KW-0325">Glycoprotein</keyword>
<evidence type="ECO:0000256" key="1">
    <source>
        <dbReference type="ARBA" id="ARBA00004358"/>
    </source>
</evidence>
<dbReference type="PANTHER" id="PTHR46106:SF4">
    <property type="entry name" value="IA-2 PROTEIN TYROSINE PHOSPHATASE, ISOFORM C"/>
    <property type="match status" value="1"/>
</dbReference>
<keyword evidence="14" id="KW-1185">Reference proteome</keyword>
<feature type="compositionally biased region" description="Basic and acidic residues" evidence="8">
    <location>
        <begin position="324"/>
        <end position="334"/>
    </location>
</feature>
<keyword evidence="13" id="KW-0378">Hydrolase</keyword>
<keyword evidence="3 10" id="KW-0732">Signal</keyword>
<dbReference type="SUPFAM" id="SSF52799">
    <property type="entry name" value="(Phosphotyrosine protein) phosphatases II"/>
    <property type="match status" value="1"/>
</dbReference>
<evidence type="ECO:0000256" key="8">
    <source>
        <dbReference type="SAM" id="MobiDB-lite"/>
    </source>
</evidence>
<feature type="domain" description="Tyrosine-protein phosphatase" evidence="11">
    <location>
        <begin position="663"/>
        <end position="923"/>
    </location>
</feature>
<sequence>MPSVLFCSIFLVVAVGRGCCFGAPLENPFPLGTVGCLYTRHLCSTEEECIDDLLFGNCQKGNSLKDYYRYQLSPQYLEALEARTWGLVDKGYSWKDPYTQCTLQSALYAFRHHQSPRYSICDESETESKSENVESEISAVLEKLFEQYYDEYKRPSSIPHSNLGFPSKRDDEIVYVHKYFDKSPKPYTKKNYWTNSNYLGDNNDVYYEDTPDSRISLQDVKNLQQYFQDLDDLQQEKDDKFYTPETESTYNTHNLIYGDELGQSSEEGDTSGVFSDLPEKYKTLLQRLLSGEIGPDSLTDEQLNFLASYVNSRLKEFGVLGKTDVSDSQDKSLESTEFVPEQSEESREEDVKNLQMAMESAMQSTKQSEISEDSQSQQRDDQIKEMLLNEDERTKKVLGIPVAGPSMKKSLPMDGDEIREDSNIGQPLFRTDEMFMKVSQQLDTYDITKLVLAISNVTNVSPEPETAFKDIREDKSRIWWKVDPDYTNGRDAEAVVKEAAPKKDEILSKSGLTGVEILQIGLGNGNQDELNVKDDRYFVLTFVLCGCIAGILLAVVVIYLIRRHSRSKEKLAQLATVSEGTEASKDYQDLCRQRMQSKSSEKPEPLHAASRIGSVSETQVRSPSSRSSTSSWSEEPVTSNMDISTGHIVLSYMEDHLKNKDRLDREWEALCSYEADPASTKVASDSANSRKNRYSDILPYDHSRVVLSNASNITSSDYVNASSITDHDPRNPAYIATQGPLPHTVADFWQMVWEQGSVIIVMLSKLTENGEAMCHRYWPEEGSDLYHIYEVHLVSEHIWCDDYLVRSFYLKNLQTNETRTVTQFHFLTWPDMGVPSSIKALLDFRRKVNKSYRGRSCPVVVHCSDGCGRTGTYCLVDMVLNRMAKGAKEIDIAATLEHIRDQRMDTVKTKEQFQFALAAVAEEVHAILKALPQ</sequence>
<dbReference type="InterPro" id="IPR016130">
    <property type="entry name" value="Tyr_Pase_AS"/>
</dbReference>
<dbReference type="InterPro" id="IPR033522">
    <property type="entry name" value="IA-2/IA-2_beta"/>
</dbReference>
<dbReference type="SMART" id="SM00404">
    <property type="entry name" value="PTPc_motif"/>
    <property type="match status" value="1"/>
</dbReference>
<dbReference type="OrthoDB" id="9880441at2759"/>
<dbReference type="GO" id="GO:0030659">
    <property type="term" value="C:cytoplasmic vesicle membrane"/>
    <property type="evidence" value="ECO:0007669"/>
    <property type="project" value="UniProtKB-SubCell"/>
</dbReference>
<organism evidence="13 14">
    <name type="scientific">Mytilus edulis</name>
    <name type="common">Blue mussel</name>
    <dbReference type="NCBI Taxonomy" id="6550"/>
    <lineage>
        <taxon>Eukaryota</taxon>
        <taxon>Metazoa</taxon>
        <taxon>Spiralia</taxon>
        <taxon>Lophotrochozoa</taxon>
        <taxon>Mollusca</taxon>
        <taxon>Bivalvia</taxon>
        <taxon>Autobranchia</taxon>
        <taxon>Pteriomorphia</taxon>
        <taxon>Mytilida</taxon>
        <taxon>Mytiloidea</taxon>
        <taxon>Mytilidae</taxon>
        <taxon>Mytilinae</taxon>
        <taxon>Mytilus</taxon>
    </lineage>
</organism>
<dbReference type="Pfam" id="PF00102">
    <property type="entry name" value="Y_phosphatase"/>
    <property type="match status" value="1"/>
</dbReference>
<keyword evidence="4 9" id="KW-1133">Transmembrane helix</keyword>
<gene>
    <name evidence="13" type="ORF">MEDL_47293</name>
</gene>
<feature type="chain" id="PRO_5035909411" evidence="10">
    <location>
        <begin position="23"/>
        <end position="933"/>
    </location>
</feature>
<name>A0A8S3TLW6_MYTED</name>
<keyword evidence="5 9" id="KW-0472">Membrane</keyword>
<evidence type="ECO:0000256" key="3">
    <source>
        <dbReference type="ARBA" id="ARBA00022729"/>
    </source>
</evidence>
<dbReference type="PANTHER" id="PTHR46106">
    <property type="entry name" value="IA-2 PROTEIN TYROSINE PHOSPHATASE, ISOFORM C"/>
    <property type="match status" value="1"/>
</dbReference>
<dbReference type="GO" id="GO:0030141">
    <property type="term" value="C:secretory granule"/>
    <property type="evidence" value="ECO:0007669"/>
    <property type="project" value="InterPro"/>
</dbReference>
<dbReference type="GO" id="GO:0051046">
    <property type="term" value="P:regulation of secretion"/>
    <property type="evidence" value="ECO:0007669"/>
    <property type="project" value="TreeGrafter"/>
</dbReference>
<dbReference type="PRINTS" id="PR00700">
    <property type="entry name" value="PRTYPHPHTASE"/>
</dbReference>
<dbReference type="InterPro" id="IPR029021">
    <property type="entry name" value="Prot-tyrosine_phosphatase-like"/>
</dbReference>
<dbReference type="Gene3D" id="3.90.190.10">
    <property type="entry name" value="Protein tyrosine phosphatase superfamily"/>
    <property type="match status" value="1"/>
</dbReference>
<feature type="region of interest" description="Disordered" evidence="8">
    <location>
        <begin position="593"/>
        <end position="639"/>
    </location>
</feature>
<dbReference type="PROSITE" id="PS50055">
    <property type="entry name" value="TYR_PHOSPHATASE_PTP"/>
    <property type="match status" value="1"/>
</dbReference>
<dbReference type="FunFam" id="3.90.190.10:FF:000017">
    <property type="entry name" value="receptor-type tyrosine-protein phosphatase-like N isoform X2"/>
    <property type="match status" value="1"/>
</dbReference>
<reference evidence="13" key="1">
    <citation type="submission" date="2021-03" db="EMBL/GenBank/DDBJ databases">
        <authorList>
            <person name="Bekaert M."/>
        </authorList>
    </citation>
    <scope>NUCLEOTIDE SEQUENCE</scope>
</reference>
<comment type="caution">
    <text evidence="13">The sequence shown here is derived from an EMBL/GenBank/DDBJ whole genome shotgun (WGS) entry which is preliminary data.</text>
</comment>
<evidence type="ECO:0000256" key="9">
    <source>
        <dbReference type="SAM" id="Phobius"/>
    </source>
</evidence>
<feature type="region of interest" description="Disordered" evidence="8">
    <location>
        <begin position="324"/>
        <end position="380"/>
    </location>
</feature>
<proteinExistence type="predicted"/>
<evidence type="ECO:0000259" key="12">
    <source>
        <dbReference type="PROSITE" id="PS50056"/>
    </source>
</evidence>
<feature type="transmembrane region" description="Helical" evidence="9">
    <location>
        <begin position="537"/>
        <end position="561"/>
    </location>
</feature>
<feature type="compositionally biased region" description="Low complexity" evidence="8">
    <location>
        <begin position="620"/>
        <end position="639"/>
    </location>
</feature>
<dbReference type="SMART" id="SM00194">
    <property type="entry name" value="PTPc"/>
    <property type="match status" value="1"/>
</dbReference>
<evidence type="ECO:0000313" key="14">
    <source>
        <dbReference type="Proteomes" id="UP000683360"/>
    </source>
</evidence>
<dbReference type="EMBL" id="CAJPWZ010002261">
    <property type="protein sequence ID" value="CAG2234674.1"/>
    <property type="molecule type" value="Genomic_DNA"/>
</dbReference>
<dbReference type="GO" id="GO:0045202">
    <property type="term" value="C:synapse"/>
    <property type="evidence" value="ECO:0007669"/>
    <property type="project" value="TreeGrafter"/>
</dbReference>
<dbReference type="InterPro" id="IPR000387">
    <property type="entry name" value="Tyr_Pase_dom"/>
</dbReference>
<evidence type="ECO:0000256" key="6">
    <source>
        <dbReference type="ARBA" id="ARBA00023180"/>
    </source>
</evidence>
<accession>A0A8S3TLW6</accession>
<dbReference type="PROSITE" id="PS50056">
    <property type="entry name" value="TYR_PHOSPHATASE_2"/>
    <property type="match status" value="1"/>
</dbReference>
<feature type="domain" description="Tyrosine specific protein phosphatases" evidence="12">
    <location>
        <begin position="842"/>
        <end position="914"/>
    </location>
</feature>
<dbReference type="InterPro" id="IPR003595">
    <property type="entry name" value="Tyr_Pase_cat"/>
</dbReference>
<evidence type="ECO:0000259" key="11">
    <source>
        <dbReference type="PROSITE" id="PS50055"/>
    </source>
</evidence>
<dbReference type="GO" id="GO:0004725">
    <property type="term" value="F:protein tyrosine phosphatase activity"/>
    <property type="evidence" value="ECO:0007669"/>
    <property type="project" value="UniProtKB-EC"/>
</dbReference>
<evidence type="ECO:0000256" key="4">
    <source>
        <dbReference type="ARBA" id="ARBA00022989"/>
    </source>
</evidence>
<protein>
    <submittedName>
        <fullName evidence="13">PTPRN</fullName>
        <ecNumber evidence="13">3.1.3.48</ecNumber>
    </submittedName>
</protein>
<dbReference type="PROSITE" id="PS00383">
    <property type="entry name" value="TYR_PHOSPHATASE_1"/>
    <property type="match status" value="1"/>
</dbReference>
<evidence type="ECO:0000256" key="10">
    <source>
        <dbReference type="SAM" id="SignalP"/>
    </source>
</evidence>
<evidence type="ECO:0000256" key="7">
    <source>
        <dbReference type="ARBA" id="ARBA00023329"/>
    </source>
</evidence>
<dbReference type="EC" id="3.1.3.48" evidence="13"/>
<dbReference type="Proteomes" id="UP000683360">
    <property type="component" value="Unassembled WGS sequence"/>
</dbReference>
<dbReference type="InterPro" id="IPR000242">
    <property type="entry name" value="PTP_cat"/>
</dbReference>
<feature type="signal peptide" evidence="10">
    <location>
        <begin position="1"/>
        <end position="22"/>
    </location>
</feature>
<evidence type="ECO:0000256" key="5">
    <source>
        <dbReference type="ARBA" id="ARBA00023136"/>
    </source>
</evidence>
<evidence type="ECO:0000313" key="13">
    <source>
        <dbReference type="EMBL" id="CAG2234674.1"/>
    </source>
</evidence>
<evidence type="ECO:0000256" key="2">
    <source>
        <dbReference type="ARBA" id="ARBA00022692"/>
    </source>
</evidence>
<keyword evidence="7" id="KW-0968">Cytoplasmic vesicle</keyword>